<sequence length="119" mass="12916">MSGLFSGKSSYRTGSGLFNQPLDDQLSDIRDDIAALTKLLAKRGDKASHLVRDRAHDARSSAEAGLGDLMEGAEEMLSDLRRRYASTERQVRHTVREHPLATIGILAAAGLLAASLLRK</sequence>
<dbReference type="Proteomes" id="UP000186143">
    <property type="component" value="Unassembled WGS sequence"/>
</dbReference>
<reference evidence="2 4" key="1">
    <citation type="submission" date="2016-09" db="EMBL/GenBank/DDBJ databases">
        <title>Rhizobium sp. nov., a novel species isolated from the rice rhizosphere.</title>
        <authorList>
            <person name="Zhao J."/>
            <person name="Zhang X."/>
        </authorList>
    </citation>
    <scope>NUCLEOTIDE SEQUENCE [LARGE SCALE GENOMIC DNA]</scope>
    <source>
        <strain evidence="2 4">MH17</strain>
    </source>
</reference>
<dbReference type="AlphaFoldDB" id="A0A1Q9ACE6"/>
<organism evidence="2 4">
    <name type="scientific">Xaviernesmea rhizosphaerae</name>
    <dbReference type="NCBI Taxonomy" id="1672749"/>
    <lineage>
        <taxon>Bacteria</taxon>
        <taxon>Pseudomonadati</taxon>
        <taxon>Pseudomonadota</taxon>
        <taxon>Alphaproteobacteria</taxon>
        <taxon>Hyphomicrobiales</taxon>
        <taxon>Rhizobiaceae</taxon>
        <taxon>Rhizobium/Agrobacterium group</taxon>
        <taxon>Xaviernesmea</taxon>
    </lineage>
</organism>
<dbReference type="EMBL" id="MKIO01000048">
    <property type="protein sequence ID" value="OLP52564.1"/>
    <property type="molecule type" value="Genomic_DNA"/>
</dbReference>
<gene>
    <name evidence="2" type="ORF">BJF92_03060</name>
    <name evidence="3" type="ORF">BTR14_14135</name>
</gene>
<name>A0A1Q9ACE6_9HYPH</name>
<evidence type="ECO:0000256" key="1">
    <source>
        <dbReference type="SAM" id="Coils"/>
    </source>
</evidence>
<dbReference type="RefSeq" id="WP_075637385.1">
    <property type="nucleotide sequence ID" value="NZ_MKIO01000048.1"/>
</dbReference>
<feature type="coiled-coil region" evidence="1">
    <location>
        <begin position="70"/>
        <end position="97"/>
    </location>
</feature>
<proteinExistence type="predicted"/>
<dbReference type="OrthoDB" id="8421059at2"/>
<comment type="caution">
    <text evidence="2">The sequence shown here is derived from an EMBL/GenBank/DDBJ whole genome shotgun (WGS) entry which is preliminary data.</text>
</comment>
<keyword evidence="1" id="KW-0175">Coiled coil</keyword>
<evidence type="ECO:0000313" key="2">
    <source>
        <dbReference type="EMBL" id="OLP52564.1"/>
    </source>
</evidence>
<dbReference type="Proteomes" id="UP000192652">
    <property type="component" value="Unassembled WGS sequence"/>
</dbReference>
<dbReference type="EMBL" id="MSPX01000012">
    <property type="protein sequence ID" value="OQP85621.1"/>
    <property type="molecule type" value="Genomic_DNA"/>
</dbReference>
<accession>A0A1Q9ACE6</accession>
<evidence type="ECO:0000313" key="3">
    <source>
        <dbReference type="EMBL" id="OQP85621.1"/>
    </source>
</evidence>
<evidence type="ECO:0008006" key="6">
    <source>
        <dbReference type="Google" id="ProtNLM"/>
    </source>
</evidence>
<keyword evidence="5" id="KW-1185">Reference proteome</keyword>
<evidence type="ECO:0000313" key="4">
    <source>
        <dbReference type="Proteomes" id="UP000186143"/>
    </source>
</evidence>
<reference evidence="3 5" key="3">
    <citation type="journal article" date="2017" name="Antonie Van Leeuwenhoek">
        <title>Rhizobium rhizosphaerae sp. nov., a novel species isolated from rice rhizosphere.</title>
        <authorList>
            <person name="Zhao J.J."/>
            <person name="Zhang J."/>
            <person name="Zhang R.J."/>
            <person name="Zhang C.W."/>
            <person name="Yin H.Q."/>
            <person name="Zhang X.X."/>
        </authorList>
    </citation>
    <scope>NUCLEOTIDE SEQUENCE [LARGE SCALE GENOMIC DNA]</scope>
    <source>
        <strain evidence="3 5">RD15</strain>
    </source>
</reference>
<reference evidence="3" key="2">
    <citation type="submission" date="2016-12" db="EMBL/GenBank/DDBJ databases">
        <authorList>
            <person name="Zhang X."/>
            <person name="Zhao J."/>
        </authorList>
    </citation>
    <scope>NUCLEOTIDE SEQUENCE</scope>
    <source>
        <strain evidence="3">RD15</strain>
    </source>
</reference>
<dbReference type="STRING" id="1672749.BJF92_03060"/>
<evidence type="ECO:0000313" key="5">
    <source>
        <dbReference type="Proteomes" id="UP000192652"/>
    </source>
</evidence>
<protein>
    <recommendedName>
        <fullName evidence="6">DUF883 domain-containing protein</fullName>
    </recommendedName>
</protein>